<dbReference type="Proteomes" id="UP000001261">
    <property type="component" value="Unassembled WGS sequence"/>
</dbReference>
<proteinExistence type="predicted"/>
<name>A0A0D8JRJ9_COCIM</name>
<sequence length="231" mass="25843">MHDLVNSEHGGCRKYWNAYVQYLALWDKLREGSCSVLWVPYAPCSSLSSKGKSRVIFGSRVLHAHQGSRTRCGFSRGKIVLGNEAKRASAFICQNTRENNNSLQISNNNNPLGGHISYAWGDKERLLLLYPLTVSRATSRDENCEAEFAMSGGALGEARQKSRDHGFKKSSKIRKLNKFLKISRERPKRRKIAPTVQEAGNWGNDTFYCKARGTSGCFDMGHVGNLAVTRI</sequence>
<dbReference type="GeneID" id="24163518"/>
<dbReference type="VEuPathDB" id="FungiDB:CIMG_10989"/>
<dbReference type="RefSeq" id="XP_012214399.1">
    <property type="nucleotide sequence ID" value="XM_012358976.1"/>
</dbReference>
<reference evidence="2" key="1">
    <citation type="journal article" date="2009" name="Genome Res.">
        <title>Comparative genomic analyses of the human fungal pathogens Coccidioides and their relatives.</title>
        <authorList>
            <person name="Sharpton T.J."/>
            <person name="Stajich J.E."/>
            <person name="Rounsley S.D."/>
            <person name="Gardner M.J."/>
            <person name="Wortman J.R."/>
            <person name="Jordar V.S."/>
            <person name="Maiti R."/>
            <person name="Kodira C.D."/>
            <person name="Neafsey D.E."/>
            <person name="Zeng Q."/>
            <person name="Hung C.-Y."/>
            <person name="McMahan C."/>
            <person name="Muszewska A."/>
            <person name="Grynberg M."/>
            <person name="Mandel M.A."/>
            <person name="Kellner E.M."/>
            <person name="Barker B.M."/>
            <person name="Galgiani J.N."/>
            <person name="Orbach M.J."/>
            <person name="Kirkland T.N."/>
            <person name="Cole G.T."/>
            <person name="Henn M.R."/>
            <person name="Birren B.W."/>
            <person name="Taylor J.W."/>
        </authorList>
    </citation>
    <scope>NUCLEOTIDE SEQUENCE [LARGE SCALE GENOMIC DNA]</scope>
    <source>
        <strain evidence="2">RS</strain>
    </source>
</reference>
<dbReference type="EMBL" id="GG704911">
    <property type="protein sequence ID" value="KJF59980.1"/>
    <property type="molecule type" value="Genomic_DNA"/>
</dbReference>
<accession>A0A0D8JRJ9</accession>
<protein>
    <submittedName>
        <fullName evidence="1">Uncharacterized protein</fullName>
    </submittedName>
</protein>
<gene>
    <name evidence="1" type="ORF">CIMG_10989</name>
</gene>
<keyword evidence="2" id="KW-1185">Reference proteome</keyword>
<reference evidence="2" key="2">
    <citation type="journal article" date="2010" name="Genome Res.">
        <title>Population genomic sequencing of Coccidioides fungi reveals recent hybridization and transposon control.</title>
        <authorList>
            <person name="Neafsey D.E."/>
            <person name="Barker B.M."/>
            <person name="Sharpton T.J."/>
            <person name="Stajich J.E."/>
            <person name="Park D.J."/>
            <person name="Whiston E."/>
            <person name="Hung C.-Y."/>
            <person name="McMahan C."/>
            <person name="White J."/>
            <person name="Sykes S."/>
            <person name="Heiman D."/>
            <person name="Young S."/>
            <person name="Zeng Q."/>
            <person name="Abouelleil A."/>
            <person name="Aftuck L."/>
            <person name="Bessette D."/>
            <person name="Brown A."/>
            <person name="FitzGerald M."/>
            <person name="Lui A."/>
            <person name="Macdonald J.P."/>
            <person name="Priest M."/>
            <person name="Orbach M.J."/>
            <person name="Galgiani J.N."/>
            <person name="Kirkland T.N."/>
            <person name="Cole G.T."/>
            <person name="Birren B.W."/>
            <person name="Henn M.R."/>
            <person name="Taylor J.W."/>
            <person name="Rounsley S.D."/>
        </authorList>
    </citation>
    <scope>GENOME REANNOTATION</scope>
    <source>
        <strain evidence="2">RS</strain>
    </source>
</reference>
<organism evidence="1 2">
    <name type="scientific">Coccidioides immitis (strain RS)</name>
    <name type="common">Valley fever fungus</name>
    <dbReference type="NCBI Taxonomy" id="246410"/>
    <lineage>
        <taxon>Eukaryota</taxon>
        <taxon>Fungi</taxon>
        <taxon>Dikarya</taxon>
        <taxon>Ascomycota</taxon>
        <taxon>Pezizomycotina</taxon>
        <taxon>Eurotiomycetes</taxon>
        <taxon>Eurotiomycetidae</taxon>
        <taxon>Onygenales</taxon>
        <taxon>Onygenaceae</taxon>
        <taxon>Coccidioides</taxon>
    </lineage>
</organism>
<dbReference type="KEGG" id="cim:CIMG_10989"/>
<evidence type="ECO:0000313" key="1">
    <source>
        <dbReference type="EMBL" id="KJF59980.1"/>
    </source>
</evidence>
<evidence type="ECO:0000313" key="2">
    <source>
        <dbReference type="Proteomes" id="UP000001261"/>
    </source>
</evidence>
<dbReference type="AlphaFoldDB" id="A0A0D8JRJ9"/>
<dbReference type="InParanoid" id="A0A0D8JRJ9"/>